<comment type="cofactor">
    <cofactor evidence="1 5">
        <name>FAD</name>
        <dbReference type="ChEBI" id="CHEBI:57692"/>
    </cofactor>
</comment>
<dbReference type="PANTHER" id="PTHR43884">
    <property type="entry name" value="ACYL-COA DEHYDROGENASE"/>
    <property type="match status" value="1"/>
</dbReference>
<dbReference type="CDD" id="cd00567">
    <property type="entry name" value="ACAD"/>
    <property type="match status" value="1"/>
</dbReference>
<dbReference type="SUPFAM" id="SSF47203">
    <property type="entry name" value="Acyl-CoA dehydrogenase C-terminal domain-like"/>
    <property type="match status" value="1"/>
</dbReference>
<dbReference type="InterPro" id="IPR006091">
    <property type="entry name" value="Acyl-CoA_Oxase/DH_mid-dom"/>
</dbReference>
<dbReference type="Pfam" id="PF02770">
    <property type="entry name" value="Acyl-CoA_dh_M"/>
    <property type="match status" value="1"/>
</dbReference>
<feature type="domain" description="Acyl-CoA dehydrogenase/oxidase C-terminal" evidence="6">
    <location>
        <begin position="239"/>
        <end position="366"/>
    </location>
</feature>
<keyword evidence="4 5" id="KW-0274">FAD</keyword>
<dbReference type="InterPro" id="IPR046373">
    <property type="entry name" value="Acyl-CoA_Oxase/DH_mid-dom_sf"/>
</dbReference>
<evidence type="ECO:0000256" key="3">
    <source>
        <dbReference type="ARBA" id="ARBA00022630"/>
    </source>
</evidence>
<dbReference type="Gene3D" id="2.40.110.10">
    <property type="entry name" value="Butyryl-CoA Dehydrogenase, subunit A, domain 2"/>
    <property type="match status" value="1"/>
</dbReference>
<gene>
    <name evidence="8" type="ORF">Ari01nite_97370</name>
</gene>
<dbReference type="AlphaFoldDB" id="A0A919KA49"/>
<name>A0A919KA49_9ACTN</name>
<evidence type="ECO:0000256" key="1">
    <source>
        <dbReference type="ARBA" id="ARBA00001974"/>
    </source>
</evidence>
<dbReference type="Gene3D" id="1.20.140.10">
    <property type="entry name" value="Butyryl-CoA Dehydrogenase, subunit A, domain 3"/>
    <property type="match status" value="1"/>
</dbReference>
<accession>A0A919KA49</accession>
<dbReference type="InterPro" id="IPR009075">
    <property type="entry name" value="AcylCo_DH/oxidase_C"/>
</dbReference>
<feature type="domain" description="Acyl-CoA oxidase/dehydrogenase middle" evidence="7">
    <location>
        <begin position="122"/>
        <end position="219"/>
    </location>
</feature>
<dbReference type="InterPro" id="IPR037069">
    <property type="entry name" value="AcylCoA_DH/ox_N_sf"/>
</dbReference>
<dbReference type="PANTHER" id="PTHR43884:SF19">
    <property type="entry name" value="ACYL-COA DEHYDROGENASE FADE4-RELATED"/>
    <property type="match status" value="1"/>
</dbReference>
<sequence>MTPPSALSSVVPDLGDPWDAGNPLNYAAVLAADEAGEPFAAGEERLRAAGLHRHFVPASLGGEFRGADEFARTMRAVFRRDAGLGVGYGATSFIAAVPVWTAGSPEQRRAMAEVLLAGGRCAAAFTELDHGADFARADVAARPAGDGWRVSGAKHLINNVARADLVTLFARTDERPGSRSHSNLLVDMRGRPAADYRLLSRYRTSGMRGCLLGGIEFTDAAVPAGAVIGRPGEALETVFQAFQITRCVLPGMVIGILDSQLRLAMRYARGRRLYGQAVADLPHTRTVLAGAFVDLLIADCLATVGARTLHLLPGEGSVLSAAVKHLVPKLLQEAGYELSTLLGASYYLREGEHAAFGKHARDLPVAVLAHASSAVCLSTIIPQLPRLARRGWTAADAAPPPAALFRPGDLLGELEPDRLAVHNRGQDSLTALLRTAPDWAGDGDVRRHLEPFVTELAALGEKAGLLGPRDQTVAAGRDSFTLAHRYSVVLAAAACAGIWREHAADDFLGDPAWLVSALQRLRVRLDRAARPIWTATAAVPSAVYDELSHRYDQDRCFDLAG</sequence>
<dbReference type="RefSeq" id="WP_203791395.1">
    <property type="nucleotide sequence ID" value="NZ_BOMV01000127.1"/>
</dbReference>
<organism evidence="8 9">
    <name type="scientific">Paractinoplanes rishiriensis</name>
    <dbReference type="NCBI Taxonomy" id="1050105"/>
    <lineage>
        <taxon>Bacteria</taxon>
        <taxon>Bacillati</taxon>
        <taxon>Actinomycetota</taxon>
        <taxon>Actinomycetes</taxon>
        <taxon>Micromonosporales</taxon>
        <taxon>Micromonosporaceae</taxon>
        <taxon>Paractinoplanes</taxon>
    </lineage>
</organism>
<dbReference type="SUPFAM" id="SSF56645">
    <property type="entry name" value="Acyl-CoA dehydrogenase NM domain-like"/>
    <property type="match status" value="1"/>
</dbReference>
<evidence type="ECO:0000259" key="7">
    <source>
        <dbReference type="Pfam" id="PF02770"/>
    </source>
</evidence>
<dbReference type="InterPro" id="IPR009100">
    <property type="entry name" value="AcylCoA_DH/oxidase_NM_dom_sf"/>
</dbReference>
<dbReference type="Pfam" id="PF00441">
    <property type="entry name" value="Acyl-CoA_dh_1"/>
    <property type="match status" value="1"/>
</dbReference>
<dbReference type="Gene3D" id="1.10.540.10">
    <property type="entry name" value="Acyl-CoA dehydrogenase/oxidase, N-terminal domain"/>
    <property type="match status" value="1"/>
</dbReference>
<keyword evidence="3 5" id="KW-0285">Flavoprotein</keyword>
<evidence type="ECO:0000313" key="9">
    <source>
        <dbReference type="Proteomes" id="UP000636960"/>
    </source>
</evidence>
<dbReference type="InterPro" id="IPR036250">
    <property type="entry name" value="AcylCo_DH-like_C"/>
</dbReference>
<evidence type="ECO:0000256" key="2">
    <source>
        <dbReference type="ARBA" id="ARBA00009347"/>
    </source>
</evidence>
<keyword evidence="9" id="KW-1185">Reference proteome</keyword>
<comment type="similarity">
    <text evidence="2 5">Belongs to the acyl-CoA dehydrogenase family.</text>
</comment>
<dbReference type="GO" id="GO:0050660">
    <property type="term" value="F:flavin adenine dinucleotide binding"/>
    <property type="evidence" value="ECO:0007669"/>
    <property type="project" value="InterPro"/>
</dbReference>
<dbReference type="GO" id="GO:0003995">
    <property type="term" value="F:acyl-CoA dehydrogenase activity"/>
    <property type="evidence" value="ECO:0007669"/>
    <property type="project" value="TreeGrafter"/>
</dbReference>
<evidence type="ECO:0000256" key="4">
    <source>
        <dbReference type="ARBA" id="ARBA00022827"/>
    </source>
</evidence>
<reference evidence="8" key="1">
    <citation type="submission" date="2021-01" db="EMBL/GenBank/DDBJ databases">
        <title>Whole genome shotgun sequence of Actinoplanes rishiriensis NBRC 108556.</title>
        <authorList>
            <person name="Komaki H."/>
            <person name="Tamura T."/>
        </authorList>
    </citation>
    <scope>NUCLEOTIDE SEQUENCE</scope>
    <source>
        <strain evidence="8">NBRC 108556</strain>
    </source>
</reference>
<evidence type="ECO:0000313" key="8">
    <source>
        <dbReference type="EMBL" id="GIF02273.1"/>
    </source>
</evidence>
<dbReference type="Proteomes" id="UP000636960">
    <property type="component" value="Unassembled WGS sequence"/>
</dbReference>
<dbReference type="GO" id="GO:0005886">
    <property type="term" value="C:plasma membrane"/>
    <property type="evidence" value="ECO:0007669"/>
    <property type="project" value="TreeGrafter"/>
</dbReference>
<proteinExistence type="inferred from homology"/>
<dbReference type="EMBL" id="BOMV01000127">
    <property type="protein sequence ID" value="GIF02273.1"/>
    <property type="molecule type" value="Genomic_DNA"/>
</dbReference>
<keyword evidence="5" id="KW-0560">Oxidoreductase</keyword>
<evidence type="ECO:0000256" key="5">
    <source>
        <dbReference type="RuleBase" id="RU362125"/>
    </source>
</evidence>
<comment type="caution">
    <text evidence="8">The sequence shown here is derived from an EMBL/GenBank/DDBJ whole genome shotgun (WGS) entry which is preliminary data.</text>
</comment>
<evidence type="ECO:0000259" key="6">
    <source>
        <dbReference type="Pfam" id="PF00441"/>
    </source>
</evidence>
<protein>
    <submittedName>
        <fullName evidence="8">Isovaleryl-CoA dehydrogenase</fullName>
    </submittedName>
</protein>